<dbReference type="InterPro" id="IPR017853">
    <property type="entry name" value="GH"/>
</dbReference>
<evidence type="ECO:0000256" key="10">
    <source>
        <dbReference type="ARBA" id="ARBA00023316"/>
    </source>
</evidence>
<evidence type="ECO:0000256" key="6">
    <source>
        <dbReference type="ARBA" id="ARBA00022801"/>
    </source>
</evidence>
<evidence type="ECO:0000256" key="1">
    <source>
        <dbReference type="ARBA" id="ARBA00000382"/>
    </source>
</evidence>
<dbReference type="GO" id="GO:0005576">
    <property type="term" value="C:extracellular region"/>
    <property type="evidence" value="ECO:0007669"/>
    <property type="project" value="TreeGrafter"/>
</dbReference>
<keyword evidence="16" id="KW-1133">Transmembrane helix</keyword>
<evidence type="ECO:0000256" key="15">
    <source>
        <dbReference type="SAM" id="MobiDB-lite"/>
    </source>
</evidence>
<comment type="catalytic activity">
    <reaction evidence="1">
        <text>Hydrolysis of (1-&gt;3)-beta-D-glucosidic linkages in (1-&gt;3)-beta-D-glucans.</text>
        <dbReference type="EC" id="3.2.1.39"/>
    </reaction>
</comment>
<evidence type="ECO:0000256" key="7">
    <source>
        <dbReference type="ARBA" id="ARBA00023136"/>
    </source>
</evidence>
<keyword evidence="6" id="KW-0378">Hydrolase</keyword>
<dbReference type="GO" id="GO:0000272">
    <property type="term" value="P:polysaccharide catabolic process"/>
    <property type="evidence" value="ECO:0007669"/>
    <property type="project" value="UniProtKB-KW"/>
</dbReference>
<dbReference type="Gene3D" id="3.20.20.80">
    <property type="entry name" value="Glycosidases"/>
    <property type="match status" value="2"/>
</dbReference>
<protein>
    <recommendedName>
        <fullName evidence="4">glucan endo-1,3-beta-D-glucosidase</fullName>
        <ecNumber evidence="4">3.2.1.39</ecNumber>
    </recommendedName>
    <alternativeName>
        <fullName evidence="14">Endo-1,3-beta-glucanase btgC</fullName>
    </alternativeName>
    <alternativeName>
        <fullName evidence="13">Laminarinase btgC</fullName>
    </alternativeName>
</protein>
<dbReference type="AlphaFoldDB" id="A0AAV5GHR6"/>
<dbReference type="InterPro" id="IPR050732">
    <property type="entry name" value="Beta-glucan_modifiers"/>
</dbReference>
<keyword evidence="10" id="KW-0961">Cell wall biogenesis/degradation</keyword>
<accession>A0AAV5GHR6</accession>
<dbReference type="PANTHER" id="PTHR16631">
    <property type="entry name" value="GLUCAN 1,3-BETA-GLUCOSIDASE"/>
    <property type="match status" value="1"/>
</dbReference>
<comment type="subcellular location">
    <subcellularLocation>
        <location evidence="2">Cell membrane</location>
        <topology evidence="2">Single-pass type II membrane protein</topology>
    </subcellularLocation>
</comment>
<evidence type="ECO:0000256" key="11">
    <source>
        <dbReference type="ARBA" id="ARBA00023326"/>
    </source>
</evidence>
<dbReference type="GO" id="GO:0009986">
    <property type="term" value="C:cell surface"/>
    <property type="evidence" value="ECO:0007669"/>
    <property type="project" value="TreeGrafter"/>
</dbReference>
<comment type="function">
    <text evidence="12">Glucanases play a role in cell expansion during growth, in cell-cell fusion during mating, and in spore release during sporulation. This enzyme may be involved in beta-glucan degradation. Active on laminarin and lichenan.</text>
</comment>
<organism evidence="17 18">
    <name type="scientific">Rhodotorula paludigena</name>
    <dbReference type="NCBI Taxonomy" id="86838"/>
    <lineage>
        <taxon>Eukaryota</taxon>
        <taxon>Fungi</taxon>
        <taxon>Dikarya</taxon>
        <taxon>Basidiomycota</taxon>
        <taxon>Pucciniomycotina</taxon>
        <taxon>Microbotryomycetes</taxon>
        <taxon>Sporidiobolales</taxon>
        <taxon>Sporidiobolaceae</taxon>
        <taxon>Rhodotorula</taxon>
    </lineage>
</organism>
<dbReference type="SUPFAM" id="SSF51445">
    <property type="entry name" value="(Trans)glycosidases"/>
    <property type="match status" value="1"/>
</dbReference>
<reference evidence="17 18" key="1">
    <citation type="submission" date="2021-12" db="EMBL/GenBank/DDBJ databases">
        <title>High titer production of polyol ester of fatty acids by Rhodotorula paludigena BS15 towards product separation-free biomass refinery.</title>
        <authorList>
            <person name="Mano J."/>
            <person name="Ono H."/>
            <person name="Tanaka T."/>
            <person name="Naito K."/>
            <person name="Sushida H."/>
            <person name="Ike M."/>
            <person name="Tokuyasu K."/>
            <person name="Kitaoka M."/>
        </authorList>
    </citation>
    <scope>NUCLEOTIDE SEQUENCE [LARGE SCALE GENOMIC DNA]</scope>
    <source>
        <strain evidence="17 18">BS15</strain>
    </source>
</reference>
<dbReference type="GO" id="GO:0071555">
    <property type="term" value="P:cell wall organization"/>
    <property type="evidence" value="ECO:0007669"/>
    <property type="project" value="UniProtKB-KW"/>
</dbReference>
<keyword evidence="5" id="KW-1003">Cell membrane</keyword>
<name>A0AAV5GHR6_9BASI</name>
<dbReference type="GO" id="GO:0005886">
    <property type="term" value="C:plasma membrane"/>
    <property type="evidence" value="ECO:0007669"/>
    <property type="project" value="UniProtKB-SubCell"/>
</dbReference>
<evidence type="ECO:0000256" key="9">
    <source>
        <dbReference type="ARBA" id="ARBA00023277"/>
    </source>
</evidence>
<feature type="compositionally biased region" description="Low complexity" evidence="15">
    <location>
        <begin position="27"/>
        <end position="52"/>
    </location>
</feature>
<evidence type="ECO:0000313" key="17">
    <source>
        <dbReference type="EMBL" id="GJN89994.1"/>
    </source>
</evidence>
<evidence type="ECO:0000256" key="3">
    <source>
        <dbReference type="ARBA" id="ARBA00008773"/>
    </source>
</evidence>
<dbReference type="Proteomes" id="UP001342314">
    <property type="component" value="Unassembled WGS sequence"/>
</dbReference>
<evidence type="ECO:0000256" key="13">
    <source>
        <dbReference type="ARBA" id="ARBA00042373"/>
    </source>
</evidence>
<evidence type="ECO:0000313" key="18">
    <source>
        <dbReference type="Proteomes" id="UP001342314"/>
    </source>
</evidence>
<feature type="region of interest" description="Disordered" evidence="15">
    <location>
        <begin position="19"/>
        <end position="74"/>
    </location>
</feature>
<evidence type="ECO:0000256" key="16">
    <source>
        <dbReference type="SAM" id="Phobius"/>
    </source>
</evidence>
<evidence type="ECO:0000256" key="14">
    <source>
        <dbReference type="ARBA" id="ARBA00043078"/>
    </source>
</evidence>
<dbReference type="EC" id="3.2.1.39" evidence="4"/>
<feature type="transmembrane region" description="Helical" evidence="16">
    <location>
        <begin position="148"/>
        <end position="169"/>
    </location>
</feature>
<gene>
    <name evidence="17" type="ORF">Rhopal_002983-T1</name>
</gene>
<evidence type="ECO:0000256" key="8">
    <source>
        <dbReference type="ARBA" id="ARBA00023180"/>
    </source>
</evidence>
<proteinExistence type="inferred from homology"/>
<evidence type="ECO:0000256" key="4">
    <source>
        <dbReference type="ARBA" id="ARBA00012780"/>
    </source>
</evidence>
<keyword evidence="11" id="KW-0624">Polysaccharide degradation</keyword>
<evidence type="ECO:0000256" key="12">
    <source>
        <dbReference type="ARBA" id="ARBA00037649"/>
    </source>
</evidence>
<comment type="similarity">
    <text evidence="3">Belongs to the glycosyl hydrolase 17 family.</text>
</comment>
<keyword evidence="7 16" id="KW-0472">Membrane</keyword>
<dbReference type="GO" id="GO:0042973">
    <property type="term" value="F:glucan endo-1,3-beta-D-glucosidase activity"/>
    <property type="evidence" value="ECO:0007669"/>
    <property type="project" value="UniProtKB-EC"/>
</dbReference>
<comment type="caution">
    <text evidence="17">The sequence shown here is derived from an EMBL/GenBank/DDBJ whole genome shotgun (WGS) entry which is preliminary data.</text>
</comment>
<sequence>MAYSNAHYPHSSSADLYASFPSNSRYPAPARPAARDPFATQSDLSLPQYPSSSYPPAPLGPAAGMRGGGTSAETGLYNMDQHAGSAWSLDDEPIAGGGAGGAAGAAGVAGYERVHRSADNPFSEKYRSGGGAGGGAGGRDGPRNWRKWILVAALLVLVVGGIAGGIGAWRANAGSSSSGGGKSGGLQFVDGTAKVVKFNPDDPSQFEPDSRLKRIFYGLAYTPKNVLEEYGCGATLANVTEDIILISQLTTRIRMYGTACSQADLTLQAIADTKVNMTVWLGTYLDPNGNQTINDQQTQWAVDAIQKHGTEHIGGVAIGNEYILNQVDNMNVAQSTAVNFVLEQQAAFRSTLAGLNLDKTLPVGTADAGAQFTAELVAGSDFVMANQAGLLNRWPTNSMTPNTDLAPATTSELQVYLDTYPCEANKNGTSYYFFEPFDEPWKERYGGVEPYWGLFDSNKVLKNITFPDCEVDSAHASG</sequence>
<keyword evidence="16" id="KW-0812">Transmembrane</keyword>
<evidence type="ECO:0000256" key="5">
    <source>
        <dbReference type="ARBA" id="ARBA00022475"/>
    </source>
</evidence>
<dbReference type="GO" id="GO:0009277">
    <property type="term" value="C:fungal-type cell wall"/>
    <property type="evidence" value="ECO:0007669"/>
    <property type="project" value="TreeGrafter"/>
</dbReference>
<dbReference type="EMBL" id="BQKY01000006">
    <property type="protein sequence ID" value="GJN89994.1"/>
    <property type="molecule type" value="Genomic_DNA"/>
</dbReference>
<keyword evidence="18" id="KW-1185">Reference proteome</keyword>
<keyword evidence="8" id="KW-0325">Glycoprotein</keyword>
<keyword evidence="9" id="KW-0119">Carbohydrate metabolism</keyword>
<dbReference type="PANTHER" id="PTHR16631:SF17">
    <property type="entry name" value="GLUCAN ENDO-1,3-BETA-GLUCOSIDASE BTGC"/>
    <property type="match status" value="1"/>
</dbReference>
<evidence type="ECO:0000256" key="2">
    <source>
        <dbReference type="ARBA" id="ARBA00004401"/>
    </source>
</evidence>